<dbReference type="InterPro" id="IPR002347">
    <property type="entry name" value="SDR_fam"/>
</dbReference>
<dbReference type="AlphaFoldDB" id="A0A561TVK1"/>
<dbReference type="RefSeq" id="WP_145908768.1">
    <property type="nucleotide sequence ID" value="NZ_BAAAMZ010000002.1"/>
</dbReference>
<dbReference type="Gene3D" id="3.40.50.720">
    <property type="entry name" value="NAD(P)-binding Rossmann-like Domain"/>
    <property type="match status" value="1"/>
</dbReference>
<evidence type="ECO:0000256" key="1">
    <source>
        <dbReference type="ARBA" id="ARBA00006484"/>
    </source>
</evidence>
<comment type="caution">
    <text evidence="3">The sequence shown here is derived from an EMBL/GenBank/DDBJ whole genome shotgun (WGS) entry which is preliminary data.</text>
</comment>
<dbReference type="SUPFAM" id="SSF51735">
    <property type="entry name" value="NAD(P)-binding Rossmann-fold domains"/>
    <property type="match status" value="1"/>
</dbReference>
<name>A0A561TVK1_9ACTN</name>
<keyword evidence="4" id="KW-1185">Reference proteome</keyword>
<dbReference type="Pfam" id="PF00106">
    <property type="entry name" value="adh_short"/>
    <property type="match status" value="1"/>
</dbReference>
<dbReference type="InterPro" id="IPR036291">
    <property type="entry name" value="NAD(P)-bd_dom_sf"/>
</dbReference>
<reference evidence="3 4" key="1">
    <citation type="submission" date="2019-06" db="EMBL/GenBank/DDBJ databases">
        <title>Sequencing the genomes of 1000 actinobacteria strains.</title>
        <authorList>
            <person name="Klenk H.-P."/>
        </authorList>
    </citation>
    <scope>NUCLEOTIDE SEQUENCE [LARGE SCALE GENOMIC DNA]</scope>
    <source>
        <strain evidence="3 4">DSM 44826</strain>
    </source>
</reference>
<dbReference type="Proteomes" id="UP000317940">
    <property type="component" value="Unassembled WGS sequence"/>
</dbReference>
<comment type="similarity">
    <text evidence="1">Belongs to the short-chain dehydrogenases/reductases (SDR) family.</text>
</comment>
<dbReference type="PANTHER" id="PTHR42760">
    <property type="entry name" value="SHORT-CHAIN DEHYDROGENASES/REDUCTASES FAMILY MEMBER"/>
    <property type="match status" value="1"/>
</dbReference>
<gene>
    <name evidence="3" type="ORF">FHX73_12252</name>
</gene>
<dbReference type="PANTHER" id="PTHR42760:SF133">
    <property type="entry name" value="3-OXOACYL-[ACYL-CARRIER-PROTEIN] REDUCTASE"/>
    <property type="match status" value="1"/>
</dbReference>
<proteinExistence type="inferred from homology"/>
<evidence type="ECO:0000313" key="4">
    <source>
        <dbReference type="Proteomes" id="UP000317940"/>
    </source>
</evidence>
<accession>A0A561TVK1</accession>
<protein>
    <submittedName>
        <fullName evidence="3">NADP-dependent 3-hydroxy acid dehydrogenase YdfG</fullName>
    </submittedName>
</protein>
<keyword evidence="2" id="KW-0560">Oxidoreductase</keyword>
<evidence type="ECO:0000256" key="2">
    <source>
        <dbReference type="ARBA" id="ARBA00023002"/>
    </source>
</evidence>
<dbReference type="EMBL" id="VIWT01000002">
    <property type="protein sequence ID" value="TWF91140.1"/>
    <property type="molecule type" value="Genomic_DNA"/>
</dbReference>
<dbReference type="PRINTS" id="PR00081">
    <property type="entry name" value="GDHRDH"/>
</dbReference>
<sequence>MSAPEFAGRTVVVTATAPGTALATARLLAAGGARVAFLAPDPRDLPAPLIKVHTDFADDQSVRAGVAWAAELLGGIDLLVNVAGTGTGVGADRPAGAPQANLLGAARTARAALLYLRRSAAPAIVIACPVAATQGLPHSAVELAARELTRAMAAELAGDRIRVACAGPGTDEQVVAAIARLARPGSPAHPETPEE</sequence>
<evidence type="ECO:0000313" key="3">
    <source>
        <dbReference type="EMBL" id="TWF91140.1"/>
    </source>
</evidence>
<organism evidence="3 4">
    <name type="scientific">Kitasatospora viridis</name>
    <dbReference type="NCBI Taxonomy" id="281105"/>
    <lineage>
        <taxon>Bacteria</taxon>
        <taxon>Bacillati</taxon>
        <taxon>Actinomycetota</taxon>
        <taxon>Actinomycetes</taxon>
        <taxon>Kitasatosporales</taxon>
        <taxon>Streptomycetaceae</taxon>
        <taxon>Kitasatospora</taxon>
    </lineage>
</organism>
<dbReference type="GO" id="GO:0016616">
    <property type="term" value="F:oxidoreductase activity, acting on the CH-OH group of donors, NAD or NADP as acceptor"/>
    <property type="evidence" value="ECO:0007669"/>
    <property type="project" value="TreeGrafter"/>
</dbReference>